<accession>A0A382PNF0</accession>
<gene>
    <name evidence="1" type="ORF">METZ01_LOCUS327743</name>
</gene>
<organism evidence="1">
    <name type="scientific">marine metagenome</name>
    <dbReference type="NCBI Taxonomy" id="408172"/>
    <lineage>
        <taxon>unclassified sequences</taxon>
        <taxon>metagenomes</taxon>
        <taxon>ecological metagenomes</taxon>
    </lineage>
</organism>
<evidence type="ECO:0000313" key="1">
    <source>
        <dbReference type="EMBL" id="SVC74889.1"/>
    </source>
</evidence>
<dbReference type="AlphaFoldDB" id="A0A382PNF0"/>
<name>A0A382PNF0_9ZZZZ</name>
<dbReference type="EMBL" id="UINC01108638">
    <property type="protein sequence ID" value="SVC74889.1"/>
    <property type="molecule type" value="Genomic_DNA"/>
</dbReference>
<protein>
    <submittedName>
        <fullName evidence="1">Uncharacterized protein</fullName>
    </submittedName>
</protein>
<proteinExistence type="predicted"/>
<reference evidence="1" key="1">
    <citation type="submission" date="2018-05" db="EMBL/GenBank/DDBJ databases">
        <authorList>
            <person name="Lanie J.A."/>
            <person name="Ng W.-L."/>
            <person name="Kazmierczak K.M."/>
            <person name="Andrzejewski T.M."/>
            <person name="Davidsen T.M."/>
            <person name="Wayne K.J."/>
            <person name="Tettelin H."/>
            <person name="Glass J.I."/>
            <person name="Rusch D."/>
            <person name="Podicherti R."/>
            <person name="Tsui H.-C.T."/>
            <person name="Winkler M.E."/>
        </authorList>
    </citation>
    <scope>NUCLEOTIDE SEQUENCE</scope>
</reference>
<sequence length="62" mass="6858">MLFQFGDLRVRVSVTNHAQACLLLAQDHGDVLRAAKPDTDNRRLAGETAFAKSYQAVDIKTL</sequence>
<feature type="non-terminal residue" evidence="1">
    <location>
        <position position="62"/>
    </location>
</feature>